<keyword evidence="1" id="KW-0732">Signal</keyword>
<evidence type="ECO:0000256" key="1">
    <source>
        <dbReference type="ARBA" id="ARBA00022729"/>
    </source>
</evidence>
<dbReference type="InterPro" id="IPR011048">
    <property type="entry name" value="Haem_d1_sf"/>
</dbReference>
<dbReference type="EMBL" id="CAKLPY010000001">
    <property type="protein sequence ID" value="CAH0995342.1"/>
    <property type="molecule type" value="Genomic_DNA"/>
</dbReference>
<accession>A0ABM9ANY8</accession>
<dbReference type="Gene3D" id="2.130.10.10">
    <property type="entry name" value="YVTN repeat-like/Quinoprotein amine dehydrogenase"/>
    <property type="match status" value="3"/>
</dbReference>
<comment type="caution">
    <text evidence="3">The sequence shown here is derived from an EMBL/GenBank/DDBJ whole genome shotgun (WGS) entry which is preliminary data.</text>
</comment>
<dbReference type="InterPro" id="IPR015943">
    <property type="entry name" value="WD40/YVTN_repeat-like_dom_sf"/>
</dbReference>
<gene>
    <name evidence="3" type="ORF">EMA8858_01463</name>
</gene>
<protein>
    <recommendedName>
        <fullName evidence="2">YNCE-like beta-propeller domain-containing protein</fullName>
    </recommendedName>
</protein>
<dbReference type="RefSeq" id="WP_238805884.1">
    <property type="nucleotide sequence ID" value="NZ_CAKLPY010000001.1"/>
</dbReference>
<keyword evidence="4" id="KW-1185">Reference proteome</keyword>
<dbReference type="PANTHER" id="PTHR47197">
    <property type="entry name" value="PROTEIN NIRF"/>
    <property type="match status" value="1"/>
</dbReference>
<dbReference type="InterPro" id="IPR051200">
    <property type="entry name" value="Host-pathogen_enzymatic-act"/>
</dbReference>
<dbReference type="InterPro" id="IPR011964">
    <property type="entry name" value="YVTN_b-propeller_repeat"/>
</dbReference>
<evidence type="ECO:0000313" key="4">
    <source>
        <dbReference type="Proteomes" id="UP000837932"/>
    </source>
</evidence>
<dbReference type="PANTHER" id="PTHR47197:SF3">
    <property type="entry name" value="DIHYDRO-HEME D1 DEHYDROGENASE"/>
    <property type="match status" value="1"/>
</dbReference>
<evidence type="ECO:0000313" key="3">
    <source>
        <dbReference type="EMBL" id="CAH0995342.1"/>
    </source>
</evidence>
<sequence length="348" mass="38365">MIFSRNILIFFTTIIVFSSCKEKKIIKTEPIEIDYPKAYIVNGGSNDISIINLNELSVNKIIQLTDVGRFPHHISISPDGKKLAVAIPEYDFILGHAALHNATDKKGGISIIDAQTGSTLLKIALPNVNFNAAFSPDGKEIWSATSTHSGEMYVFDTQTGILKNKIALGADPSEVVFSKDGLNSYVALGESSFVYVINAVSKEIVNTIKVDQFPTNVWAGNDGKIYVENKIAKSINIIDTKAFLATEYIDVNFLPGKVVYNQLMNELWICQANENFVAYFERKNNVWSLKGNIETGNDAHSISFSKDEKKAFIVNQKANSVSVIDVLNHSKIKDIIVGSQPNGIVLKE</sequence>
<dbReference type="Proteomes" id="UP000837932">
    <property type="component" value="Unassembled WGS sequence"/>
</dbReference>
<dbReference type="InterPro" id="IPR048433">
    <property type="entry name" value="YNCE-like_beta-prop"/>
</dbReference>
<evidence type="ECO:0000259" key="2">
    <source>
        <dbReference type="Pfam" id="PF21783"/>
    </source>
</evidence>
<dbReference type="Pfam" id="PF21783">
    <property type="entry name" value="YNCE"/>
    <property type="match status" value="1"/>
</dbReference>
<dbReference type="NCBIfam" id="TIGR02276">
    <property type="entry name" value="beta_rpt_yvtn"/>
    <property type="match status" value="1"/>
</dbReference>
<dbReference type="SUPFAM" id="SSF51004">
    <property type="entry name" value="C-terminal (heme d1) domain of cytochrome cd1-nitrite reductase"/>
    <property type="match status" value="1"/>
</dbReference>
<name>A0ABM9ANY8_9BACT</name>
<reference evidence="3" key="1">
    <citation type="submission" date="2021-12" db="EMBL/GenBank/DDBJ databases">
        <authorList>
            <person name="Rodrigo-Torres L."/>
            <person name="Arahal R. D."/>
            <person name="Lucena T."/>
        </authorList>
    </citation>
    <scope>NUCLEOTIDE SEQUENCE</scope>
    <source>
        <strain evidence="3">CECT 8858</strain>
    </source>
</reference>
<dbReference type="PROSITE" id="PS51257">
    <property type="entry name" value="PROKAR_LIPOPROTEIN"/>
    <property type="match status" value="1"/>
</dbReference>
<feature type="domain" description="YNCE-like beta-propeller" evidence="2">
    <location>
        <begin position="39"/>
        <end position="344"/>
    </location>
</feature>
<organism evidence="3 4">
    <name type="scientific">Emticicia aquatica</name>
    <dbReference type="NCBI Taxonomy" id="1681835"/>
    <lineage>
        <taxon>Bacteria</taxon>
        <taxon>Pseudomonadati</taxon>
        <taxon>Bacteroidota</taxon>
        <taxon>Cytophagia</taxon>
        <taxon>Cytophagales</taxon>
        <taxon>Leadbetterellaceae</taxon>
        <taxon>Emticicia</taxon>
    </lineage>
</organism>
<proteinExistence type="predicted"/>